<accession>U6GC09</accession>
<dbReference type="RefSeq" id="XP_013252013.1">
    <property type="nucleotide sequence ID" value="XM_013396559.1"/>
</dbReference>
<feature type="region of interest" description="Disordered" evidence="2">
    <location>
        <begin position="192"/>
        <end position="219"/>
    </location>
</feature>
<feature type="chain" id="PRO_5004670447" evidence="3">
    <location>
        <begin position="30"/>
        <end position="507"/>
    </location>
</feature>
<dbReference type="EMBL" id="HG670720">
    <property type="protein sequence ID" value="CDI77670.1"/>
    <property type="molecule type" value="Genomic_DNA"/>
</dbReference>
<dbReference type="AlphaFoldDB" id="U6GC09"/>
<protein>
    <submittedName>
        <fullName evidence="4">Uncharacterized protein</fullName>
    </submittedName>
</protein>
<evidence type="ECO:0000256" key="3">
    <source>
        <dbReference type="SAM" id="SignalP"/>
    </source>
</evidence>
<gene>
    <name evidence="4" type="ORF">EAH_00026150</name>
</gene>
<feature type="compositionally biased region" description="Basic and acidic residues" evidence="2">
    <location>
        <begin position="205"/>
        <end position="217"/>
    </location>
</feature>
<reference evidence="4" key="2">
    <citation type="submission" date="2013-10" db="EMBL/GenBank/DDBJ databases">
        <authorList>
            <person name="Aslett M."/>
        </authorList>
    </citation>
    <scope>NUCLEOTIDE SEQUENCE [LARGE SCALE GENOMIC DNA]</scope>
    <source>
        <strain evidence="4">Houghton</strain>
    </source>
</reference>
<feature type="signal peptide" evidence="3">
    <location>
        <begin position="1"/>
        <end position="29"/>
    </location>
</feature>
<keyword evidence="5" id="KW-1185">Reference proteome</keyword>
<keyword evidence="1" id="KW-0175">Coiled coil</keyword>
<evidence type="ECO:0000313" key="4">
    <source>
        <dbReference type="EMBL" id="CDI77670.1"/>
    </source>
</evidence>
<feature type="compositionally biased region" description="Acidic residues" evidence="2">
    <location>
        <begin position="143"/>
        <end position="152"/>
    </location>
</feature>
<feature type="compositionally biased region" description="Low complexity" evidence="2">
    <location>
        <begin position="106"/>
        <end position="142"/>
    </location>
</feature>
<dbReference type="VEuPathDB" id="ToxoDB:EAH_00026150"/>
<feature type="region of interest" description="Disordered" evidence="2">
    <location>
        <begin position="82"/>
        <end position="170"/>
    </location>
</feature>
<dbReference type="Proteomes" id="UP000018050">
    <property type="component" value="Unassembled WGS sequence"/>
</dbReference>
<sequence>MAIHLRKSVLVCGGLFVQICLFYPSKADAAVNVSANEGGFLARQEPEPVVDGGDEQSIQEALEEAKAVLAAAEAAAAEAAADTEVAGFSSEDETEEVGESANTLQAPATDTTGTATATAAAPSAAADEATAAAAAADEVAAAAEEEEAEESPSEGGGESSSDSDDGGSLLGNLFAEEEAEDDEEASIVVRRLTSLESLDDEEPEDAKRAAAGEKEAESDPLAAIQQFLAEELQEPLIPEGAEEGMQKTAAEIMQQLMNVGLGLQQAATGGLNIAELGEKKAEEIYNVVKGVMQELQARMGGAEEALEAAAAAVNSPAAAAAASALAEAFPSMLQDLVALLGDSSSKKQQEALLSLAKDTLSVLEGEAAARAAAGDAAAAAAAAAEMQRQREKVKLTAISAAELRVSLREFIERLSDLVSHTVQAAAEKQGKAAAAAAAAATDVIGDATLIAQEEAEKLKTSAGRTAELLKQYFLQNIEGAADTLEKTNPELLELLLRFYSLLATGAQ</sequence>
<dbReference type="GeneID" id="25270685"/>
<dbReference type="OMA" id="KRSVLIC"/>
<keyword evidence="3" id="KW-0732">Signal</keyword>
<organism evidence="4 5">
    <name type="scientific">Eimeria acervulina</name>
    <name type="common">Coccidian parasite</name>
    <dbReference type="NCBI Taxonomy" id="5801"/>
    <lineage>
        <taxon>Eukaryota</taxon>
        <taxon>Sar</taxon>
        <taxon>Alveolata</taxon>
        <taxon>Apicomplexa</taxon>
        <taxon>Conoidasida</taxon>
        <taxon>Coccidia</taxon>
        <taxon>Eucoccidiorida</taxon>
        <taxon>Eimeriorina</taxon>
        <taxon>Eimeriidae</taxon>
        <taxon>Eimeria</taxon>
    </lineage>
</organism>
<evidence type="ECO:0000256" key="1">
    <source>
        <dbReference type="SAM" id="Coils"/>
    </source>
</evidence>
<evidence type="ECO:0000313" key="5">
    <source>
        <dbReference type="Proteomes" id="UP000018050"/>
    </source>
</evidence>
<name>U6GC09_EIMAC</name>
<proteinExistence type="predicted"/>
<evidence type="ECO:0000256" key="2">
    <source>
        <dbReference type="SAM" id="MobiDB-lite"/>
    </source>
</evidence>
<reference evidence="4" key="1">
    <citation type="submission" date="2013-10" db="EMBL/GenBank/DDBJ databases">
        <title>Genomic analysis of the causative agents of coccidiosis in chickens.</title>
        <authorList>
            <person name="Reid A.J."/>
            <person name="Blake D."/>
            <person name="Billington K."/>
            <person name="Browne H."/>
            <person name="Dunn M."/>
            <person name="Hung S."/>
            <person name="Kawahara F."/>
            <person name="Miranda-Saavedra D."/>
            <person name="Mourier T."/>
            <person name="Nagra H."/>
            <person name="Otto T.D."/>
            <person name="Rawlings N."/>
            <person name="Sanchez A."/>
            <person name="Sanders M."/>
            <person name="Subramaniam C."/>
            <person name="Tay Y."/>
            <person name="Dear P."/>
            <person name="Doerig C."/>
            <person name="Gruber A."/>
            <person name="Parkinson J."/>
            <person name="Shirley M."/>
            <person name="Wan K.L."/>
            <person name="Berriman M."/>
            <person name="Tomley F."/>
            <person name="Pain A."/>
        </authorList>
    </citation>
    <scope>NUCLEOTIDE SEQUENCE [LARGE SCALE GENOMIC DNA]</scope>
    <source>
        <strain evidence="4">Houghton</strain>
    </source>
</reference>
<feature type="coiled-coil region" evidence="1">
    <location>
        <begin position="55"/>
        <end position="82"/>
    </location>
</feature>